<name>A0AAV9BAC7_ACOGR</name>
<gene>
    <name evidence="1" type="ORF">QJS04_geneDACA016456</name>
</gene>
<reference evidence="1" key="2">
    <citation type="submission" date="2023-06" db="EMBL/GenBank/DDBJ databases">
        <authorList>
            <person name="Ma L."/>
            <person name="Liu K.-W."/>
            <person name="Li Z."/>
            <person name="Hsiao Y.-Y."/>
            <person name="Qi Y."/>
            <person name="Fu T."/>
            <person name="Tang G."/>
            <person name="Zhang D."/>
            <person name="Sun W.-H."/>
            <person name="Liu D.-K."/>
            <person name="Li Y."/>
            <person name="Chen G.-Z."/>
            <person name="Liu X.-D."/>
            <person name="Liao X.-Y."/>
            <person name="Jiang Y.-T."/>
            <person name="Yu X."/>
            <person name="Hao Y."/>
            <person name="Huang J."/>
            <person name="Zhao X.-W."/>
            <person name="Ke S."/>
            <person name="Chen Y.-Y."/>
            <person name="Wu W.-L."/>
            <person name="Hsu J.-L."/>
            <person name="Lin Y.-F."/>
            <person name="Huang M.-D."/>
            <person name="Li C.-Y."/>
            <person name="Huang L."/>
            <person name="Wang Z.-W."/>
            <person name="Zhao X."/>
            <person name="Zhong W.-Y."/>
            <person name="Peng D.-H."/>
            <person name="Ahmad S."/>
            <person name="Lan S."/>
            <person name="Zhang J.-S."/>
            <person name="Tsai W.-C."/>
            <person name="Van De Peer Y."/>
            <person name="Liu Z.-J."/>
        </authorList>
    </citation>
    <scope>NUCLEOTIDE SEQUENCE</scope>
    <source>
        <strain evidence="1">SCP</strain>
        <tissue evidence="1">Leaves</tissue>
    </source>
</reference>
<dbReference type="AlphaFoldDB" id="A0AAV9BAC7"/>
<reference evidence="1" key="1">
    <citation type="journal article" date="2023" name="Nat. Commun.">
        <title>Diploid and tetraploid genomes of Acorus and the evolution of monocots.</title>
        <authorList>
            <person name="Ma L."/>
            <person name="Liu K.W."/>
            <person name="Li Z."/>
            <person name="Hsiao Y.Y."/>
            <person name="Qi Y."/>
            <person name="Fu T."/>
            <person name="Tang G.D."/>
            <person name="Zhang D."/>
            <person name="Sun W.H."/>
            <person name="Liu D.K."/>
            <person name="Li Y."/>
            <person name="Chen G.Z."/>
            <person name="Liu X.D."/>
            <person name="Liao X.Y."/>
            <person name="Jiang Y.T."/>
            <person name="Yu X."/>
            <person name="Hao Y."/>
            <person name="Huang J."/>
            <person name="Zhao X.W."/>
            <person name="Ke S."/>
            <person name="Chen Y.Y."/>
            <person name="Wu W.L."/>
            <person name="Hsu J.L."/>
            <person name="Lin Y.F."/>
            <person name="Huang M.D."/>
            <person name="Li C.Y."/>
            <person name="Huang L."/>
            <person name="Wang Z.W."/>
            <person name="Zhao X."/>
            <person name="Zhong W.Y."/>
            <person name="Peng D.H."/>
            <person name="Ahmad S."/>
            <person name="Lan S."/>
            <person name="Zhang J.S."/>
            <person name="Tsai W.C."/>
            <person name="Van de Peer Y."/>
            <person name="Liu Z.J."/>
        </authorList>
    </citation>
    <scope>NUCLEOTIDE SEQUENCE</scope>
    <source>
        <strain evidence="1">SCP</strain>
    </source>
</reference>
<sequence>MRKFKNTIRYASRKAYTETMLCIKVRFAKRFDVEIEVDQMFSTAIVIDGTGYGCTRFLNVQVCGGVFNMYYIKTSTFHYFYLRMLSLRLVWRMEEHKVCHVIGAIRY</sequence>
<evidence type="ECO:0000313" key="2">
    <source>
        <dbReference type="Proteomes" id="UP001179952"/>
    </source>
</evidence>
<proteinExistence type="predicted"/>
<dbReference type="EMBL" id="JAUJYN010000004">
    <property type="protein sequence ID" value="KAK1273333.1"/>
    <property type="molecule type" value="Genomic_DNA"/>
</dbReference>
<protein>
    <submittedName>
        <fullName evidence="1">Zinc finger protein HD1</fullName>
    </submittedName>
</protein>
<keyword evidence="2" id="KW-1185">Reference proteome</keyword>
<accession>A0AAV9BAC7</accession>
<organism evidence="1 2">
    <name type="scientific">Acorus gramineus</name>
    <name type="common">Dwarf sweet flag</name>
    <dbReference type="NCBI Taxonomy" id="55184"/>
    <lineage>
        <taxon>Eukaryota</taxon>
        <taxon>Viridiplantae</taxon>
        <taxon>Streptophyta</taxon>
        <taxon>Embryophyta</taxon>
        <taxon>Tracheophyta</taxon>
        <taxon>Spermatophyta</taxon>
        <taxon>Magnoliopsida</taxon>
        <taxon>Liliopsida</taxon>
        <taxon>Acoraceae</taxon>
        <taxon>Acorus</taxon>
    </lineage>
</organism>
<evidence type="ECO:0000313" key="1">
    <source>
        <dbReference type="EMBL" id="KAK1273333.1"/>
    </source>
</evidence>
<dbReference type="Proteomes" id="UP001179952">
    <property type="component" value="Unassembled WGS sequence"/>
</dbReference>
<comment type="caution">
    <text evidence="1">The sequence shown here is derived from an EMBL/GenBank/DDBJ whole genome shotgun (WGS) entry which is preliminary data.</text>
</comment>